<dbReference type="PANTHER" id="PTHR45947:SF3">
    <property type="entry name" value="SULFOQUINOVOSYL TRANSFERASE SQD2"/>
    <property type="match status" value="1"/>
</dbReference>
<reference evidence="3" key="1">
    <citation type="journal article" date="2019" name="Int. J. Syst. Evol. Microbiol.">
        <title>The Global Catalogue of Microorganisms (GCM) 10K type strain sequencing project: providing services to taxonomists for standard genome sequencing and annotation.</title>
        <authorList>
            <consortium name="The Broad Institute Genomics Platform"/>
            <consortium name="The Broad Institute Genome Sequencing Center for Infectious Disease"/>
            <person name="Wu L."/>
            <person name="Ma J."/>
        </authorList>
    </citation>
    <scope>NUCLEOTIDE SEQUENCE [LARGE SCALE GENOMIC DNA]</scope>
    <source>
        <strain evidence="3">KCTC 23314</strain>
    </source>
</reference>
<dbReference type="SUPFAM" id="SSF53756">
    <property type="entry name" value="UDP-Glycosyltransferase/glycogen phosphorylase"/>
    <property type="match status" value="1"/>
</dbReference>
<gene>
    <name evidence="2" type="primary">gtrB</name>
    <name evidence="2" type="ORF">GCM10007320_35770</name>
</gene>
<keyword evidence="2" id="KW-0808">Transferase</keyword>
<dbReference type="EMBL" id="BMYK01000011">
    <property type="protein sequence ID" value="GHC88687.1"/>
    <property type="molecule type" value="Genomic_DNA"/>
</dbReference>
<dbReference type="PANTHER" id="PTHR45947">
    <property type="entry name" value="SULFOQUINOVOSYL TRANSFERASE SQD2"/>
    <property type="match status" value="1"/>
</dbReference>
<dbReference type="Pfam" id="PF13439">
    <property type="entry name" value="Glyco_transf_4"/>
    <property type="match status" value="1"/>
</dbReference>
<dbReference type="GO" id="GO:0016740">
    <property type="term" value="F:transferase activity"/>
    <property type="evidence" value="ECO:0007669"/>
    <property type="project" value="UniProtKB-KW"/>
</dbReference>
<comment type="caution">
    <text evidence="2">The sequence shown here is derived from an EMBL/GenBank/DDBJ whole genome shotgun (WGS) entry which is preliminary data.</text>
</comment>
<organism evidence="2 3">
    <name type="scientific">Pseudorhodoferax aquiterrae</name>
    <dbReference type="NCBI Taxonomy" id="747304"/>
    <lineage>
        <taxon>Bacteria</taxon>
        <taxon>Pseudomonadati</taxon>
        <taxon>Pseudomonadota</taxon>
        <taxon>Betaproteobacteria</taxon>
        <taxon>Burkholderiales</taxon>
        <taxon>Comamonadaceae</taxon>
    </lineage>
</organism>
<evidence type="ECO:0000313" key="3">
    <source>
        <dbReference type="Proteomes" id="UP000626210"/>
    </source>
</evidence>
<evidence type="ECO:0000313" key="2">
    <source>
        <dbReference type="EMBL" id="GHC88687.1"/>
    </source>
</evidence>
<sequence>MPHAEPIPIIVDEFAPARRALRLAFVTETYPPEVNGVAATIACVVQGLRARGHQVQLVRPRQDAADAAEAPSAEVLMRGLPIPRYPHLKMGLPATRALQRLWTLARPDVVHIVTEGPLGWSALQAARKLRLPVSSDFRTNFHAYGQHYGLGWLHKPLMAYLRKFHNRCDLTMVPTESLRQQLAAQGLERLRVVARGVDAQRFDPARRSTALRAQWGAGPDTPVVLHVGRLAPEKNLGLLLQAVQAMRRIDPRVRLVMVGDGPLRAELERSCAGQGVVFAGARRDDDLATHYASGDIFLFPSVTETFGNVTPEAMASGLAVLAYGYAAAAQLVTEGESGLLAPLEQPAQFIAQAERLARDRALVQRLRLQARAAAVALAWPQIVGELESTFEALARQGQSGVRAATAARAVAGLP</sequence>
<dbReference type="InterPro" id="IPR050194">
    <property type="entry name" value="Glycosyltransferase_grp1"/>
</dbReference>
<feature type="domain" description="Glycosyltransferase subfamily 4-like N-terminal" evidence="1">
    <location>
        <begin position="34"/>
        <end position="201"/>
    </location>
</feature>
<dbReference type="Pfam" id="PF13692">
    <property type="entry name" value="Glyco_trans_1_4"/>
    <property type="match status" value="1"/>
</dbReference>
<protein>
    <submittedName>
        <fullName evidence="2">Glycosyl transferase</fullName>
    </submittedName>
</protein>
<dbReference type="RefSeq" id="WP_189688296.1">
    <property type="nucleotide sequence ID" value="NZ_BMYK01000011.1"/>
</dbReference>
<dbReference type="Proteomes" id="UP000626210">
    <property type="component" value="Unassembled WGS sequence"/>
</dbReference>
<keyword evidence="3" id="KW-1185">Reference proteome</keyword>
<proteinExistence type="predicted"/>
<name>A0ABQ3G5R8_9BURK</name>
<accession>A0ABQ3G5R8</accession>
<dbReference type="Gene3D" id="3.40.50.2000">
    <property type="entry name" value="Glycogen Phosphorylase B"/>
    <property type="match status" value="2"/>
</dbReference>
<dbReference type="InterPro" id="IPR028098">
    <property type="entry name" value="Glyco_trans_4-like_N"/>
</dbReference>
<evidence type="ECO:0000259" key="1">
    <source>
        <dbReference type="Pfam" id="PF13439"/>
    </source>
</evidence>
<dbReference type="CDD" id="cd03814">
    <property type="entry name" value="GT4-like"/>
    <property type="match status" value="1"/>
</dbReference>